<dbReference type="EMBL" id="CP113517">
    <property type="protein sequence ID" value="WAR43160.1"/>
    <property type="molecule type" value="Genomic_DNA"/>
</dbReference>
<dbReference type="Proteomes" id="UP001162780">
    <property type="component" value="Chromosome"/>
</dbReference>
<keyword evidence="2" id="KW-1185">Reference proteome</keyword>
<evidence type="ECO:0008006" key="3">
    <source>
        <dbReference type="Google" id="ProtNLM"/>
    </source>
</evidence>
<accession>A0ABY7GCZ6</accession>
<reference evidence="1" key="1">
    <citation type="submission" date="2022-11" db="EMBL/GenBank/DDBJ databases">
        <title>Methylomonas rapida sp. nov., Carotenoid-Producing Obligate Methanotrophs with High Growth Characteristics and Biotechnological Potential.</title>
        <authorList>
            <person name="Tikhonova E.N."/>
            <person name="Suleimanov R.Z."/>
            <person name="Miroshnikov K."/>
            <person name="Oshkin I.Y."/>
            <person name="Belova S.E."/>
            <person name="Danilova O.V."/>
            <person name="Ashikhmin A."/>
            <person name="Konopkin A."/>
            <person name="But S.Y."/>
            <person name="Khmelenina V.N."/>
            <person name="Kuznetsov N."/>
            <person name="Pimenov N.V."/>
            <person name="Dedysh S.N."/>
        </authorList>
    </citation>
    <scope>NUCLEOTIDE SEQUENCE</scope>
    <source>
        <strain evidence="1">MP1</strain>
    </source>
</reference>
<dbReference type="SUPFAM" id="SSF56300">
    <property type="entry name" value="Metallo-dependent phosphatases"/>
    <property type="match status" value="1"/>
</dbReference>
<evidence type="ECO:0000313" key="2">
    <source>
        <dbReference type="Proteomes" id="UP001162780"/>
    </source>
</evidence>
<dbReference type="RefSeq" id="WP_255188141.1">
    <property type="nucleotide sequence ID" value="NZ_CP113517.1"/>
</dbReference>
<name>A0ABY7GCZ6_9GAMM</name>
<dbReference type="InterPro" id="IPR029052">
    <property type="entry name" value="Metallo-depent_PP-like"/>
</dbReference>
<sequence length="394" mass="45113">MQTDSLKITLETLQPERQASAEPRNRLCIAISDVHFTDGTVGTQNAEATAWKDFFSEIVSTCREDAIDDLTLLLVGDVADMIRTAVWAQEGVYPWERTHANFSPAPRKIMHRIADLHAGEPGQSAGHDSCGFFHHLQNLPAQLAGVRVETIVLLGNHDKEILADPEALTIFYERCLGRKVVDLSPEYRRWIGRMYGDEKRFADPSSVPWLPFYWGDADLRLFVTHGQWRDPDNSRAVEAQGNLPAWQVGDGWRADVWQKLDYRPFTDPCFGDTVAAGVLSTFIYQAKRKLANLPDPELPRLMRILDELDLYRPSSDAKVEYTGQDSVLDKPNFSYINFGTWHDQIVDKENGGYRRRGVGRALFVQHLQKEHGKSKRYRYFVQDGIQWSDRMDQW</sequence>
<organism evidence="1 2">
    <name type="scientific">Methylomonas rapida</name>
    <dbReference type="NCBI Taxonomy" id="2963939"/>
    <lineage>
        <taxon>Bacteria</taxon>
        <taxon>Pseudomonadati</taxon>
        <taxon>Pseudomonadota</taxon>
        <taxon>Gammaproteobacteria</taxon>
        <taxon>Methylococcales</taxon>
        <taxon>Methylococcaceae</taxon>
        <taxon>Methylomonas</taxon>
    </lineage>
</organism>
<evidence type="ECO:0000313" key="1">
    <source>
        <dbReference type="EMBL" id="WAR43160.1"/>
    </source>
</evidence>
<proteinExistence type="predicted"/>
<protein>
    <recommendedName>
        <fullName evidence="3">Calcineurin-like phosphoesterase domain-containing protein</fullName>
    </recommendedName>
</protein>
<gene>
    <name evidence="1" type="ORF">NM686_012225</name>
</gene>